<evidence type="ECO:0000256" key="7">
    <source>
        <dbReference type="ARBA" id="ARBA00022840"/>
    </source>
</evidence>
<dbReference type="GO" id="GO:0005524">
    <property type="term" value="F:ATP binding"/>
    <property type="evidence" value="ECO:0007669"/>
    <property type="project" value="UniProtKB-KW"/>
</dbReference>
<evidence type="ECO:0000313" key="14">
    <source>
        <dbReference type="EMBL" id="ACO60871.1"/>
    </source>
</evidence>
<dbReference type="CDD" id="cd03244">
    <property type="entry name" value="ABCC_MRP_domain2"/>
    <property type="match status" value="1"/>
</dbReference>
<feature type="transmembrane region" description="Helical" evidence="11">
    <location>
        <begin position="273"/>
        <end position="297"/>
    </location>
</feature>
<proteinExistence type="inferred from homology"/>
<dbReference type="PROSITE" id="PS50893">
    <property type="entry name" value="ABC_TRANSPORTER_2"/>
    <property type="match status" value="2"/>
</dbReference>
<dbReference type="GO" id="GO:0140359">
    <property type="term" value="F:ABC-type transporter activity"/>
    <property type="evidence" value="ECO:0007669"/>
    <property type="project" value="InterPro"/>
</dbReference>
<feature type="transmembrane region" description="Helical" evidence="11">
    <location>
        <begin position="317"/>
        <end position="338"/>
    </location>
</feature>
<keyword evidence="3" id="KW-0813">Transport</keyword>
<dbReference type="OrthoDB" id="6500128at2759"/>
<dbReference type="FunFam" id="1.20.1560.10:FF:000006">
    <property type="entry name" value="ATP-binding cassette, sub-family C (CFTR/MRP), member 9"/>
    <property type="match status" value="1"/>
</dbReference>
<keyword evidence="9 11" id="KW-0472">Membrane</keyword>
<gene>
    <name evidence="14" type="ORF">MICPUN_79103</name>
</gene>
<keyword evidence="4 11" id="KW-0812">Transmembrane</keyword>
<feature type="transmembrane region" description="Helical" evidence="11">
    <location>
        <begin position="838"/>
        <end position="857"/>
    </location>
</feature>
<dbReference type="Gene3D" id="1.20.1560.10">
    <property type="entry name" value="ABC transporter type 1, transmembrane domain"/>
    <property type="match status" value="2"/>
</dbReference>
<feature type="domain" description="ABC transmembrane type-1" evidence="13">
    <location>
        <begin position="44"/>
        <end position="333"/>
    </location>
</feature>
<dbReference type="SUPFAM" id="SSF90123">
    <property type="entry name" value="ABC transporter transmembrane region"/>
    <property type="match status" value="2"/>
</dbReference>
<feature type="transmembrane region" description="Helical" evidence="11">
    <location>
        <begin position="55"/>
        <end position="72"/>
    </location>
</feature>
<dbReference type="InParanoid" id="C1DY23"/>
<feature type="domain" description="ABC transporter" evidence="12">
    <location>
        <begin position="362"/>
        <end position="604"/>
    </location>
</feature>
<evidence type="ECO:0000256" key="6">
    <source>
        <dbReference type="ARBA" id="ARBA00022741"/>
    </source>
</evidence>
<feature type="transmembrane region" description="Helical" evidence="11">
    <location>
        <begin position="811"/>
        <end position="832"/>
    </location>
</feature>
<evidence type="ECO:0000256" key="3">
    <source>
        <dbReference type="ARBA" id="ARBA00022448"/>
    </source>
</evidence>
<dbReference type="CDD" id="cd03250">
    <property type="entry name" value="ABCC_MRP_domain1"/>
    <property type="match status" value="1"/>
</dbReference>
<dbReference type="RefSeq" id="XP_002499613.1">
    <property type="nucleotide sequence ID" value="XM_002499567.1"/>
</dbReference>
<feature type="compositionally biased region" description="Basic and acidic residues" evidence="10">
    <location>
        <begin position="624"/>
        <end position="638"/>
    </location>
</feature>
<dbReference type="GO" id="GO:0005774">
    <property type="term" value="C:vacuolar membrane"/>
    <property type="evidence" value="ECO:0007669"/>
    <property type="project" value="UniProtKB-SubCell"/>
</dbReference>
<dbReference type="PANTHER" id="PTHR24223:SF443">
    <property type="entry name" value="MULTIDRUG-RESISTANCE LIKE PROTEIN 1, ISOFORM I"/>
    <property type="match status" value="1"/>
</dbReference>
<keyword evidence="7 14" id="KW-0067">ATP-binding</keyword>
<dbReference type="FunFam" id="3.40.50.300:FF:000163">
    <property type="entry name" value="Multidrug resistance-associated protein member 4"/>
    <property type="match status" value="1"/>
</dbReference>
<evidence type="ECO:0000256" key="9">
    <source>
        <dbReference type="ARBA" id="ARBA00023136"/>
    </source>
</evidence>
<dbReference type="InterPro" id="IPR036640">
    <property type="entry name" value="ABC1_TM_sf"/>
</dbReference>
<dbReference type="FunFam" id="3.40.50.300:FF:000997">
    <property type="entry name" value="Multidrug resistance-associated protein 1"/>
    <property type="match status" value="1"/>
</dbReference>
<evidence type="ECO:0000256" key="4">
    <source>
        <dbReference type="ARBA" id="ARBA00022692"/>
    </source>
</evidence>
<comment type="similarity">
    <text evidence="2">Belongs to the ABC transporter superfamily. ABCC family. Conjugate transporter (TC 3.A.1.208) subfamily.</text>
</comment>
<sequence>MDGEEARLARLEADFATPEERKKREPFLPALTWPLWRCFGATILTGSFFKLLNDLIQFLPAIVLGGFLRYIAGKPHYLSGLNLSDDEYGVIYCFLMFTLPVLRTLCEQVYFYYAQASGICIKGSLSTSVYRKTMRLSAAGRDGGTTGEVLNHMQLDAQRVGDLMLFINVLWSGVLQTVGYMALLYYYIGWAAVGGFTIMVVLVPLQKYFFKVIAALRGDQMKLTDRRVKLQNEALSGVKILKLNAWEDPLREEVEQVRGEEIKKGEKIANVNAVNMSIMNTGPTLVALAAFGIYAGIMREPMVPEVIFPALTLFSLLRFPVMFYPRCLSLCADAIVALRRLQKYFLLPEAAATTMELPTDSMSEPDALVASISGGYFHWTAPGPTEQPFLKDINLELRRGKLTVVVGTVGSGKSALISALLGDMHQCDGSDGAPGIGGAPNIRGTVAYVAQVAWVQSLSLKDNVLFGRTMDEAQYREALDVACMEADVEQLPHGDETEIGEKGITLSGGQKQRTAIARAVYADADLVVMDDPLSALDAHVGKDLFRKCIRGALREKAVLLVTHQLQFVNQADHVIVMSQGKIAERGTYDELVTKEGSVFKALMESYHGEESDSESEPGDDEKQDTEGHAEDMDGDSKDLRKSKDLAPLAAAAAGVAGGGAEIKAKMDSTDTGNTITKEARGEGAISFKTYKTYVSKMGSPMWLLFLLAMVTFERLLSVYTSVWLAYWSENHYDLPQGDYLAIYAGIGIGQAAVSWARTFMWALASLVAANKLHLALFRATLSTRLSFFDVTPLGRVIQRFTKDTAVLDNTLGNSVSSFTSFGLLLLGTLAVMAWVMPALMPCLVPIGALYFYVQYFFRPGYREAKRLDGISGSPVYSHFGETLTGISTIRAFGHQRRFINENETRISINQRADYTQKCGCDRWLPVRLETIGNSITFVVAVLGVWQRGSTYAALVGLTLSYAIDMTGLLSWLIRIISELESNMVSVERISEYTELETEESTGAIVKGGPKKPPSGWPPAGAISFERLEMRYRPSLPLVLKGISFDVKAGEKVGICGRTGSGKSSLIVALWRLVEPSGGRVWLDGTDTGTLSLKDLRSRITCIPQDPILFSGNVRDNLDPFKQHGDEELWFALEAVQLKQAVGEHGLGLAAPVAEYGENYSAGQRQMLCLARALLRDTKIVCLDEATASVDLETDKVMQDVIADQFASRTILTIAHRINTIIENDKVVCLEHGRLQRMDSPAAMLRDPESMFAKLVAETGEQSARNLRARAEECDAARVAGLPIRRVGSKDRIKTAGSKENLASPLGK</sequence>
<feature type="domain" description="ABC transmembrane type-1" evidence="13">
    <location>
        <begin position="704"/>
        <end position="981"/>
    </location>
</feature>
<feature type="transmembrane region" description="Helical" evidence="11">
    <location>
        <begin position="160"/>
        <end position="178"/>
    </location>
</feature>
<evidence type="ECO:0000256" key="1">
    <source>
        <dbReference type="ARBA" id="ARBA00004128"/>
    </source>
</evidence>
<feature type="domain" description="ABC transporter" evidence="12">
    <location>
        <begin position="1022"/>
        <end position="1256"/>
    </location>
</feature>
<dbReference type="GeneID" id="8241286"/>
<dbReference type="InterPro" id="IPR044746">
    <property type="entry name" value="ABCC_6TM_D1"/>
</dbReference>
<dbReference type="SMART" id="SM00382">
    <property type="entry name" value="AAA"/>
    <property type="match status" value="2"/>
</dbReference>
<evidence type="ECO:0000259" key="13">
    <source>
        <dbReference type="PROSITE" id="PS50929"/>
    </source>
</evidence>
<dbReference type="eggNOG" id="KOG0054">
    <property type="taxonomic scope" value="Eukaryota"/>
</dbReference>
<dbReference type="STRING" id="296587.C1DY23"/>
<dbReference type="SUPFAM" id="SSF52540">
    <property type="entry name" value="P-loop containing nucleoside triphosphate hydrolases"/>
    <property type="match status" value="2"/>
</dbReference>
<accession>C1DY23</accession>
<keyword evidence="8 11" id="KW-1133">Transmembrane helix</keyword>
<evidence type="ECO:0000313" key="15">
    <source>
        <dbReference type="Proteomes" id="UP000002009"/>
    </source>
</evidence>
<dbReference type="KEGG" id="mis:MICPUN_79103"/>
<dbReference type="GO" id="GO:0016887">
    <property type="term" value="F:ATP hydrolysis activity"/>
    <property type="evidence" value="ECO:0007669"/>
    <property type="project" value="InterPro"/>
</dbReference>
<protein>
    <submittedName>
        <fullName evidence="14">ATP-binding cassette superfamily</fullName>
    </submittedName>
</protein>
<feature type="transmembrane region" description="Helical" evidence="11">
    <location>
        <begin position="951"/>
        <end position="973"/>
    </location>
</feature>
<dbReference type="Pfam" id="PF00664">
    <property type="entry name" value="ABC_membrane"/>
    <property type="match status" value="2"/>
</dbReference>
<dbReference type="CDD" id="cd18579">
    <property type="entry name" value="ABC_6TM_ABCC_D1"/>
    <property type="match status" value="1"/>
</dbReference>
<feature type="transmembrane region" description="Helical" evidence="11">
    <location>
        <begin position="739"/>
        <end position="768"/>
    </location>
</feature>
<organism evidence="14 15">
    <name type="scientific">Micromonas commoda (strain RCC299 / NOUM17 / CCMP2709)</name>
    <name type="common">Picoplanktonic green alga</name>
    <dbReference type="NCBI Taxonomy" id="296587"/>
    <lineage>
        <taxon>Eukaryota</taxon>
        <taxon>Viridiplantae</taxon>
        <taxon>Chlorophyta</taxon>
        <taxon>Mamiellophyceae</taxon>
        <taxon>Mamiellales</taxon>
        <taxon>Mamiellaceae</taxon>
        <taxon>Micromonas</taxon>
    </lineage>
</organism>
<dbReference type="InterPro" id="IPR027417">
    <property type="entry name" value="P-loop_NTPase"/>
</dbReference>
<evidence type="ECO:0000256" key="2">
    <source>
        <dbReference type="ARBA" id="ARBA00009726"/>
    </source>
</evidence>
<dbReference type="OMA" id="MEREWYQ"/>
<evidence type="ECO:0000256" key="5">
    <source>
        <dbReference type="ARBA" id="ARBA00022737"/>
    </source>
</evidence>
<dbReference type="FunCoup" id="C1DY23">
    <property type="interactions" value="1119"/>
</dbReference>
<reference evidence="14 15" key="1">
    <citation type="journal article" date="2009" name="Science">
        <title>Green evolution and dynamic adaptations revealed by genomes of the marine picoeukaryotes Micromonas.</title>
        <authorList>
            <person name="Worden A.Z."/>
            <person name="Lee J.H."/>
            <person name="Mock T."/>
            <person name="Rouze P."/>
            <person name="Simmons M.P."/>
            <person name="Aerts A.L."/>
            <person name="Allen A.E."/>
            <person name="Cuvelier M.L."/>
            <person name="Derelle E."/>
            <person name="Everett M.V."/>
            <person name="Foulon E."/>
            <person name="Grimwood J."/>
            <person name="Gundlach H."/>
            <person name="Henrissat B."/>
            <person name="Napoli C."/>
            <person name="McDonald S.M."/>
            <person name="Parker M.S."/>
            <person name="Rombauts S."/>
            <person name="Salamov A."/>
            <person name="Von Dassow P."/>
            <person name="Badger J.H."/>
            <person name="Coutinho P.M."/>
            <person name="Demir E."/>
            <person name="Dubchak I."/>
            <person name="Gentemann C."/>
            <person name="Eikrem W."/>
            <person name="Gready J.E."/>
            <person name="John U."/>
            <person name="Lanier W."/>
            <person name="Lindquist E.A."/>
            <person name="Lucas S."/>
            <person name="Mayer K.F."/>
            <person name="Moreau H."/>
            <person name="Not F."/>
            <person name="Otillar R."/>
            <person name="Panaud O."/>
            <person name="Pangilinan J."/>
            <person name="Paulsen I."/>
            <person name="Piegu B."/>
            <person name="Poliakov A."/>
            <person name="Robbens S."/>
            <person name="Schmutz J."/>
            <person name="Toulza E."/>
            <person name="Wyss T."/>
            <person name="Zelensky A."/>
            <person name="Zhou K."/>
            <person name="Armbrust E.V."/>
            <person name="Bhattacharya D."/>
            <person name="Goodenough U.W."/>
            <person name="Van de Peer Y."/>
            <person name="Grigoriev I.V."/>
        </authorList>
    </citation>
    <scope>NUCLEOTIDE SEQUENCE [LARGE SCALE GENOMIC DNA]</scope>
    <source>
        <strain evidence="15">RCC299 / NOUM17</strain>
    </source>
</reference>
<dbReference type="InterPro" id="IPR003593">
    <property type="entry name" value="AAA+_ATPase"/>
</dbReference>
<dbReference type="Proteomes" id="UP000002009">
    <property type="component" value="Chromosome 2"/>
</dbReference>
<dbReference type="PROSITE" id="PS00211">
    <property type="entry name" value="ABC_TRANSPORTER_1"/>
    <property type="match status" value="1"/>
</dbReference>
<dbReference type="CDD" id="cd18603">
    <property type="entry name" value="ABC_6TM_MRP1_2_3_6_D2_like"/>
    <property type="match status" value="1"/>
</dbReference>
<dbReference type="Gene3D" id="3.40.50.300">
    <property type="entry name" value="P-loop containing nucleotide triphosphate hydrolases"/>
    <property type="match status" value="2"/>
</dbReference>
<keyword evidence="15" id="KW-1185">Reference proteome</keyword>
<dbReference type="FunFam" id="1.20.1560.10:FF:000010">
    <property type="entry name" value="Multidrug resistance-associated ABC transporter"/>
    <property type="match status" value="1"/>
</dbReference>
<evidence type="ECO:0000259" key="12">
    <source>
        <dbReference type="PROSITE" id="PS50893"/>
    </source>
</evidence>
<comment type="subcellular location">
    <subcellularLocation>
        <location evidence="1">Vacuole membrane</location>
        <topology evidence="1">Multi-pass membrane protein</topology>
    </subcellularLocation>
</comment>
<dbReference type="InterPro" id="IPR050173">
    <property type="entry name" value="ABC_transporter_C-like"/>
</dbReference>
<keyword evidence="6" id="KW-0547">Nucleotide-binding</keyword>
<evidence type="ECO:0000256" key="10">
    <source>
        <dbReference type="SAM" id="MobiDB-lite"/>
    </source>
</evidence>
<name>C1DY23_MICCC</name>
<feature type="transmembrane region" description="Helical" evidence="11">
    <location>
        <begin position="184"/>
        <end position="205"/>
    </location>
</feature>
<evidence type="ECO:0000256" key="11">
    <source>
        <dbReference type="SAM" id="Phobius"/>
    </source>
</evidence>
<feature type="compositionally biased region" description="Acidic residues" evidence="10">
    <location>
        <begin position="611"/>
        <end position="623"/>
    </location>
</feature>
<dbReference type="EMBL" id="CP001323">
    <property type="protein sequence ID" value="ACO60871.1"/>
    <property type="molecule type" value="Genomic_DNA"/>
</dbReference>
<dbReference type="PANTHER" id="PTHR24223">
    <property type="entry name" value="ATP-BINDING CASSETTE SUB-FAMILY C"/>
    <property type="match status" value="1"/>
</dbReference>
<feature type="transmembrane region" description="Helical" evidence="11">
    <location>
        <begin position="701"/>
        <end position="727"/>
    </location>
</feature>
<dbReference type="Pfam" id="PF00005">
    <property type="entry name" value="ABC_tran"/>
    <property type="match status" value="2"/>
</dbReference>
<feature type="region of interest" description="Disordered" evidence="10">
    <location>
        <begin position="606"/>
        <end position="638"/>
    </location>
</feature>
<dbReference type="InterPro" id="IPR011527">
    <property type="entry name" value="ABC1_TM_dom"/>
</dbReference>
<keyword evidence="5" id="KW-0677">Repeat</keyword>
<dbReference type="PROSITE" id="PS50929">
    <property type="entry name" value="ABC_TM1F"/>
    <property type="match status" value="2"/>
</dbReference>
<dbReference type="InterPro" id="IPR017871">
    <property type="entry name" value="ABC_transporter-like_CS"/>
</dbReference>
<evidence type="ECO:0000256" key="8">
    <source>
        <dbReference type="ARBA" id="ARBA00022989"/>
    </source>
</evidence>
<dbReference type="InterPro" id="IPR003439">
    <property type="entry name" value="ABC_transporter-like_ATP-bd"/>
</dbReference>